<evidence type="ECO:0000256" key="1">
    <source>
        <dbReference type="SAM" id="Phobius"/>
    </source>
</evidence>
<keyword evidence="1" id="KW-0472">Membrane</keyword>
<dbReference type="AlphaFoldDB" id="A0AAV9Y7P5"/>
<dbReference type="EMBL" id="JAWDEY010000006">
    <property type="protein sequence ID" value="KAK6590491.1"/>
    <property type="molecule type" value="Genomic_DNA"/>
</dbReference>
<name>A0AAV9Y7P5_9CRYT</name>
<feature type="transmembrane region" description="Helical" evidence="1">
    <location>
        <begin position="55"/>
        <end position="75"/>
    </location>
</feature>
<comment type="caution">
    <text evidence="2">The sequence shown here is derived from an EMBL/GenBank/DDBJ whole genome shotgun (WGS) entry which is preliminary data.</text>
</comment>
<sequence length="225" mass="26101">MKGRNIKSGHSDEEKYNSFQEYQQKYRSKKLNKYTKINKKNSENKVEITRYYKKCILIIVILFGVFVFFVTLYLYSFLYGSIPWLESGSWPIIPNQKEYSLQKMLKGSKSMNSVDKLDLISPFFNGTLLKTKIEKYGNPVFESPDENGNCKHTIVYDNTIPPGGWIIYSSCQRSLENPQGYSSIRALGYPAYGNSVKAHTPLEIDEWYHGFYTHIQVPIILLDGR</sequence>
<organism evidence="2 3">
    <name type="scientific">Cryptosporidium xiaoi</name>
    <dbReference type="NCBI Taxonomy" id="659607"/>
    <lineage>
        <taxon>Eukaryota</taxon>
        <taxon>Sar</taxon>
        <taxon>Alveolata</taxon>
        <taxon>Apicomplexa</taxon>
        <taxon>Conoidasida</taxon>
        <taxon>Coccidia</taxon>
        <taxon>Eucoccidiorida</taxon>
        <taxon>Eimeriorina</taxon>
        <taxon>Cryptosporidiidae</taxon>
        <taxon>Cryptosporidium</taxon>
    </lineage>
</organism>
<evidence type="ECO:0000313" key="3">
    <source>
        <dbReference type="Proteomes" id="UP001311799"/>
    </source>
</evidence>
<reference evidence="2 3" key="1">
    <citation type="submission" date="2023-10" db="EMBL/GenBank/DDBJ databases">
        <title>Comparative genomics analysis reveals potential genetic determinants of host preference in Cryptosporidium xiaoi.</title>
        <authorList>
            <person name="Xiao L."/>
            <person name="Li J."/>
        </authorList>
    </citation>
    <scope>NUCLEOTIDE SEQUENCE [LARGE SCALE GENOMIC DNA]</scope>
    <source>
        <strain evidence="2 3">52996</strain>
    </source>
</reference>
<evidence type="ECO:0000313" key="2">
    <source>
        <dbReference type="EMBL" id="KAK6590491.1"/>
    </source>
</evidence>
<keyword evidence="1" id="KW-1133">Transmembrane helix</keyword>
<keyword evidence="1" id="KW-0812">Transmembrane</keyword>
<gene>
    <name evidence="2" type="ORF">RS030_152302</name>
</gene>
<proteinExistence type="predicted"/>
<accession>A0AAV9Y7P5</accession>
<keyword evidence="3" id="KW-1185">Reference proteome</keyword>
<dbReference type="Proteomes" id="UP001311799">
    <property type="component" value="Unassembled WGS sequence"/>
</dbReference>
<protein>
    <submittedName>
        <fullName evidence="2">Small signal peptide</fullName>
    </submittedName>
</protein>